<organism evidence="1">
    <name type="scientific">Enterocloster bolteae</name>
    <dbReference type="NCBI Taxonomy" id="208479"/>
    <lineage>
        <taxon>Bacteria</taxon>
        <taxon>Bacillati</taxon>
        <taxon>Bacillota</taxon>
        <taxon>Clostridia</taxon>
        <taxon>Lachnospirales</taxon>
        <taxon>Lachnospiraceae</taxon>
        <taxon>Enterocloster</taxon>
    </lineage>
</organism>
<proteinExistence type="predicted"/>
<protein>
    <submittedName>
        <fullName evidence="1">CMP-N,N'-diacetyllegionaminic acid synthase</fullName>
        <ecNumber evidence="1">2.7.7.82</ecNumber>
    </submittedName>
</protein>
<keyword evidence="1" id="KW-0808">Transferase</keyword>
<dbReference type="InterPro" id="IPR003329">
    <property type="entry name" value="Cytidylyl_trans"/>
</dbReference>
<keyword evidence="1" id="KW-0548">Nucleotidyltransferase</keyword>
<dbReference type="RefSeq" id="WP_002577828.1">
    <property type="nucleotide sequence ID" value="NZ_BAABZS010000001.1"/>
</dbReference>
<evidence type="ECO:0000313" key="1">
    <source>
        <dbReference type="EMBL" id="VYT36554.1"/>
    </source>
</evidence>
<dbReference type="Gene3D" id="3.90.550.10">
    <property type="entry name" value="Spore Coat Polysaccharide Biosynthesis Protein SpsA, Chain A"/>
    <property type="match status" value="1"/>
</dbReference>
<accession>A0A6N2W1K7</accession>
<sequence length="216" mass="24761">MKVAAFATIKMNSQRVPHKNIQPIGSRPLCYHIVHTALQIEKIDDVYVYCSDEAVIDYIPKEAKFLKREPWLDGDEIRANDTYSAFLKDIDADIYIALCTTSPFIQKETLRNALDKVLLENYDSAFTAKRMQTFAWYKGGPVNYDVANVPRTQDLEPVFVETSAFFIFKKELWTEYGRRIGFHPYIQEVGEIEGVDIDTMEDLKVAQALAGHVLNL</sequence>
<reference evidence="1" key="1">
    <citation type="submission" date="2019-11" db="EMBL/GenBank/DDBJ databases">
        <authorList>
            <person name="Feng L."/>
        </authorList>
    </citation>
    <scope>NUCLEOTIDE SEQUENCE</scope>
    <source>
        <strain evidence="1">CbolteaeLFYP116</strain>
    </source>
</reference>
<dbReference type="EC" id="2.7.7.82" evidence="1"/>
<dbReference type="InterPro" id="IPR029044">
    <property type="entry name" value="Nucleotide-diphossugar_trans"/>
</dbReference>
<gene>
    <name evidence="1" type="primary">neuA</name>
    <name evidence="1" type="ORF">CBLFYP116_03230</name>
</gene>
<dbReference type="InterPro" id="IPR050793">
    <property type="entry name" value="CMP-NeuNAc_synthase"/>
</dbReference>
<dbReference type="GO" id="GO:0008781">
    <property type="term" value="F:N-acylneuraminate cytidylyltransferase activity"/>
    <property type="evidence" value="ECO:0007669"/>
    <property type="project" value="TreeGrafter"/>
</dbReference>
<dbReference type="EMBL" id="CACRTF010000014">
    <property type="protein sequence ID" value="VYT36554.1"/>
    <property type="molecule type" value="Genomic_DNA"/>
</dbReference>
<dbReference type="AlphaFoldDB" id="A0A6N2W1K7"/>
<dbReference type="PANTHER" id="PTHR21485">
    <property type="entry name" value="HAD SUPERFAMILY MEMBERS CMAS AND KDSC"/>
    <property type="match status" value="1"/>
</dbReference>
<dbReference type="Pfam" id="PF02348">
    <property type="entry name" value="CTP_transf_3"/>
    <property type="match status" value="1"/>
</dbReference>
<name>A0A6N2W1K7_9FIRM</name>
<dbReference type="CDD" id="cd02513">
    <property type="entry name" value="CMP-NeuAc_Synthase"/>
    <property type="match status" value="1"/>
</dbReference>
<dbReference type="PANTHER" id="PTHR21485:SF6">
    <property type="entry name" value="N-ACYLNEURAMINATE CYTIDYLYLTRANSFERASE-RELATED"/>
    <property type="match status" value="1"/>
</dbReference>
<dbReference type="SUPFAM" id="SSF53448">
    <property type="entry name" value="Nucleotide-diphospho-sugar transferases"/>
    <property type="match status" value="1"/>
</dbReference>
<dbReference type="GeneID" id="23116330"/>